<feature type="domain" description="Orn/DAP/Arg decarboxylase 2 C-terminal" evidence="6">
    <location>
        <begin position="243"/>
        <end position="330"/>
    </location>
</feature>
<evidence type="ECO:0000256" key="2">
    <source>
        <dbReference type="ARBA" id="ARBA00022793"/>
    </source>
</evidence>
<dbReference type="GO" id="GO:0009089">
    <property type="term" value="P:lysine biosynthetic process via diaminopimelate"/>
    <property type="evidence" value="ECO:0007669"/>
    <property type="project" value="TreeGrafter"/>
</dbReference>
<sequence length="355" mass="39965">MSGMTTDTPYFEMSRDKLQKNLDILLYIERRAGAKILHTVKSFNQPEALRIITQSISGASIGNLNELPSSISDIYIHSYAPYFHKRDIADIAKASNSMSLNSLYQWDLYSEEIGRDTSLGLRINPKLTIKQPRYCNPNRSAWLGVDEELFLSDMAHSPERYEGLKGLHFHVLCSQELGGLKYLLAHIDKNFSAIMPHIEWINLGGGHNFTGERYDIDGLIALLNNFTKKHQDIQLIFEPGESVVKESGVFVTTVVDIIDNSIAILDTSIEAHMLDIAITKISPEVVGASKDSGEYRYQLTGMSCIAGDIIGDYYFDKPLKIGDRVIFADMMGYSMVKQTEFNGIEKAEFRLVRAF</sequence>
<keyword evidence="4" id="KW-0745">Spermidine biosynthesis</keyword>
<dbReference type="Pfam" id="PF00278">
    <property type="entry name" value="Orn_DAP_Arg_deC"/>
    <property type="match status" value="1"/>
</dbReference>
<dbReference type="SUPFAM" id="SSF50621">
    <property type="entry name" value="Alanine racemase C-terminal domain-like"/>
    <property type="match status" value="1"/>
</dbReference>
<protein>
    <submittedName>
        <fullName evidence="7">Carboxynorspermidine decarboxylase, putative</fullName>
        <ecNumber evidence="7">4.1.1.-</ecNumber>
    </submittedName>
</protein>
<dbReference type="PIRSF" id="PIRSF038941">
    <property type="entry name" value="NspC"/>
    <property type="match status" value="1"/>
</dbReference>
<dbReference type="InterPro" id="IPR005730">
    <property type="entry name" value="Nsp_de-COase"/>
</dbReference>
<dbReference type="PANTHER" id="PTHR43727:SF1">
    <property type="entry name" value="CARBOXYNORSPERMIDINE_CARBOXYSPERMIDINE DECARBOXYLASE"/>
    <property type="match status" value="1"/>
</dbReference>
<evidence type="ECO:0000256" key="5">
    <source>
        <dbReference type="ARBA" id="ARBA00023239"/>
    </source>
</evidence>
<dbReference type="EMBL" id="FPHC01000005">
    <property type="protein sequence ID" value="SFV49957.1"/>
    <property type="molecule type" value="Genomic_DNA"/>
</dbReference>
<dbReference type="GO" id="GO:0008295">
    <property type="term" value="P:spermidine biosynthetic process"/>
    <property type="evidence" value="ECO:0007669"/>
    <property type="project" value="UniProtKB-KW"/>
</dbReference>
<keyword evidence="5 7" id="KW-0456">Lyase</keyword>
<dbReference type="InterPro" id="IPR029066">
    <property type="entry name" value="PLP-binding_barrel"/>
</dbReference>
<evidence type="ECO:0000259" key="6">
    <source>
        <dbReference type="Pfam" id="PF00278"/>
    </source>
</evidence>
<dbReference type="GO" id="GO:0008836">
    <property type="term" value="F:diaminopimelate decarboxylase activity"/>
    <property type="evidence" value="ECO:0007669"/>
    <property type="project" value="TreeGrafter"/>
</dbReference>
<name>A0A1W1B8Z4_9ZZZZ</name>
<organism evidence="7">
    <name type="scientific">hydrothermal vent metagenome</name>
    <dbReference type="NCBI Taxonomy" id="652676"/>
    <lineage>
        <taxon>unclassified sequences</taxon>
        <taxon>metagenomes</taxon>
        <taxon>ecological metagenomes</taxon>
    </lineage>
</organism>
<gene>
    <name evidence="7" type="ORF">MNB_SV-6-1074</name>
</gene>
<reference evidence="7" key="1">
    <citation type="submission" date="2016-10" db="EMBL/GenBank/DDBJ databases">
        <authorList>
            <person name="de Groot N.N."/>
        </authorList>
    </citation>
    <scope>NUCLEOTIDE SEQUENCE</scope>
</reference>
<dbReference type="Gene3D" id="3.20.20.10">
    <property type="entry name" value="Alanine racemase"/>
    <property type="match status" value="1"/>
</dbReference>
<dbReference type="PANTHER" id="PTHR43727">
    <property type="entry name" value="DIAMINOPIMELATE DECARBOXYLASE"/>
    <property type="match status" value="1"/>
</dbReference>
<keyword evidence="2" id="KW-0210">Decarboxylase</keyword>
<evidence type="ECO:0000313" key="7">
    <source>
        <dbReference type="EMBL" id="SFV49957.1"/>
    </source>
</evidence>
<dbReference type="Gene3D" id="2.40.37.10">
    <property type="entry name" value="Lyase, Ornithine Decarboxylase, Chain A, domain 1"/>
    <property type="match status" value="1"/>
</dbReference>
<evidence type="ECO:0000256" key="3">
    <source>
        <dbReference type="ARBA" id="ARBA00022898"/>
    </source>
</evidence>
<accession>A0A1W1B8Z4</accession>
<dbReference type="AlphaFoldDB" id="A0A1W1B8Z4"/>
<keyword evidence="3" id="KW-0663">Pyridoxal phosphate</keyword>
<evidence type="ECO:0000256" key="1">
    <source>
        <dbReference type="ARBA" id="ARBA00001933"/>
    </source>
</evidence>
<dbReference type="InterPro" id="IPR009006">
    <property type="entry name" value="Ala_racemase/Decarboxylase_C"/>
</dbReference>
<comment type="cofactor">
    <cofactor evidence="1">
        <name>pyridoxal 5'-phosphate</name>
        <dbReference type="ChEBI" id="CHEBI:597326"/>
    </cofactor>
</comment>
<dbReference type="SUPFAM" id="SSF51419">
    <property type="entry name" value="PLP-binding barrel"/>
    <property type="match status" value="1"/>
</dbReference>
<dbReference type="InterPro" id="IPR022643">
    <property type="entry name" value="De-COase2_C"/>
</dbReference>
<dbReference type="EC" id="4.1.1.-" evidence="7"/>
<proteinExistence type="predicted"/>
<dbReference type="GO" id="GO:0045312">
    <property type="term" value="P:nor-spermidine biosynthetic process"/>
    <property type="evidence" value="ECO:0007669"/>
    <property type="project" value="InterPro"/>
</dbReference>
<evidence type="ECO:0000256" key="4">
    <source>
        <dbReference type="ARBA" id="ARBA00023066"/>
    </source>
</evidence>